<gene>
    <name evidence="1" type="ORF">SAMN04488052_1178</name>
</gene>
<accession>A0A1H8VW36</accession>
<dbReference type="EMBL" id="FOEG01000017">
    <property type="protein sequence ID" value="SEP19493.1"/>
    <property type="molecule type" value="Genomic_DNA"/>
</dbReference>
<organism evidence="1 2">
    <name type="scientific">Aquisalimonas asiatica</name>
    <dbReference type="NCBI Taxonomy" id="406100"/>
    <lineage>
        <taxon>Bacteria</taxon>
        <taxon>Pseudomonadati</taxon>
        <taxon>Pseudomonadota</taxon>
        <taxon>Gammaproteobacteria</taxon>
        <taxon>Chromatiales</taxon>
        <taxon>Ectothiorhodospiraceae</taxon>
        <taxon>Aquisalimonas</taxon>
    </lineage>
</organism>
<sequence>MLFGVPSNRRVTLFRGAEMEFGKPATTVDEQVQLLLDRGMVIDDPDWARHYLQHINYYRLTAYWLPFESDHDTHQFRPGTRFDEVLNLYVFDREFRLLLLDAIERVEVSVRTQWAYYMAHRYGPHSYLDVAHATNPRWHAGNLASLEKELARSDEVFIQHYLDTYSRPASPPVWSVCEVMSLGLLSRWLTQLRKGDRSRLAATYKLDQRVLQAFVRHLTYVRNLCAHHSRVWNRSLTVTMELPRKKPPGLAENFHHHEPRKIYNTVAMLAYLLDRISPNHSWKRRLRTLLDAHGIDSAQMGFPSDVWERPLWRDSHATPEH</sequence>
<evidence type="ECO:0000313" key="1">
    <source>
        <dbReference type="EMBL" id="SEP19493.1"/>
    </source>
</evidence>
<name>A0A1H8VW36_9GAMM</name>
<dbReference type="AlphaFoldDB" id="A0A1H8VW36"/>
<proteinExistence type="predicted"/>
<dbReference type="Proteomes" id="UP000199657">
    <property type="component" value="Unassembled WGS sequence"/>
</dbReference>
<dbReference type="Pfam" id="PF07751">
    <property type="entry name" value="Abi_2"/>
    <property type="match status" value="1"/>
</dbReference>
<protein>
    <submittedName>
        <fullName evidence="1">Abortive infection bacteriophage resistance protein</fullName>
    </submittedName>
</protein>
<evidence type="ECO:0000313" key="2">
    <source>
        <dbReference type="Proteomes" id="UP000199657"/>
    </source>
</evidence>
<dbReference type="InterPro" id="IPR011664">
    <property type="entry name" value="Abi_system_AbiD/AbiF-like"/>
</dbReference>
<reference evidence="1 2" key="1">
    <citation type="submission" date="2016-10" db="EMBL/GenBank/DDBJ databases">
        <authorList>
            <person name="de Groot N.N."/>
        </authorList>
    </citation>
    <scope>NUCLEOTIDE SEQUENCE [LARGE SCALE GENOMIC DNA]</scope>
    <source>
        <strain evidence="1 2">CGMCC 1.6291</strain>
    </source>
</reference>
<keyword evidence="2" id="KW-1185">Reference proteome</keyword>
<dbReference type="STRING" id="406100.SAMN04488052_1178"/>